<dbReference type="AlphaFoldDB" id="A0A5B2W915"/>
<protein>
    <submittedName>
        <fullName evidence="1">Uncharacterized protein</fullName>
    </submittedName>
</protein>
<sequence length="279" mass="28277">MTAARVSAAVAVVSDGSALSTGHDRLPLLPALGGCAALLRELAGLDAIALPVAAADARQLAASLRSLPVDIGAIALLRTDPARARAAQQALRAAGCVPVVTEQDTTTVALTAALLTALRRTDTPPRASRVVVAGAARVPGLTRLLMAAGVGDIVSWDTTDAVAFPLSRIARGATAVIDLVDRAAALAHSASWHDPVTVIAPDGESPLLALPGLLTAAVSAPAPLRDGGEDVEVELAMACVRVLMEATPPDRLLPELSTPGLSAAVARAALATVENRQRQ</sequence>
<reference evidence="1 2" key="2">
    <citation type="submission" date="2019-09" db="EMBL/GenBank/DDBJ databases">
        <authorList>
            <person name="Jin C."/>
        </authorList>
    </citation>
    <scope>NUCLEOTIDE SEQUENCE [LARGE SCALE GENOMIC DNA]</scope>
    <source>
        <strain evidence="1 2">AN110305</strain>
    </source>
</reference>
<name>A0A5B2W915_9PSEU</name>
<keyword evidence="2" id="KW-1185">Reference proteome</keyword>
<dbReference type="RefSeq" id="WP_149855168.1">
    <property type="nucleotide sequence ID" value="NZ_VUOB01000111.1"/>
</dbReference>
<comment type="caution">
    <text evidence="1">The sequence shown here is derived from an EMBL/GenBank/DDBJ whole genome shotgun (WGS) entry which is preliminary data.</text>
</comment>
<organism evidence="1 2">
    <name type="scientific">Solihabitans fulvus</name>
    <dbReference type="NCBI Taxonomy" id="1892852"/>
    <lineage>
        <taxon>Bacteria</taxon>
        <taxon>Bacillati</taxon>
        <taxon>Actinomycetota</taxon>
        <taxon>Actinomycetes</taxon>
        <taxon>Pseudonocardiales</taxon>
        <taxon>Pseudonocardiaceae</taxon>
        <taxon>Solihabitans</taxon>
    </lineage>
</organism>
<gene>
    <name evidence="1" type="ORF">F0L68_40150</name>
</gene>
<dbReference type="Proteomes" id="UP000323454">
    <property type="component" value="Unassembled WGS sequence"/>
</dbReference>
<evidence type="ECO:0000313" key="2">
    <source>
        <dbReference type="Proteomes" id="UP000323454"/>
    </source>
</evidence>
<evidence type="ECO:0000313" key="1">
    <source>
        <dbReference type="EMBL" id="KAA2247318.1"/>
    </source>
</evidence>
<reference evidence="1 2" key="1">
    <citation type="submission" date="2019-09" db="EMBL/GenBank/DDBJ databases">
        <title>Goodfellowia gen. nov., a new genus of the Pseudonocardineae related to Actinoalloteichus, containing Goodfellowia coeruleoviolacea gen. nov., comb. nov. gen. nov., comb. nov.</title>
        <authorList>
            <person name="Labeda D."/>
        </authorList>
    </citation>
    <scope>NUCLEOTIDE SEQUENCE [LARGE SCALE GENOMIC DNA]</scope>
    <source>
        <strain evidence="1 2">AN110305</strain>
    </source>
</reference>
<proteinExistence type="predicted"/>
<accession>A0A5B2W915</accession>
<dbReference type="OrthoDB" id="3624413at2"/>
<dbReference type="EMBL" id="VUOB01000111">
    <property type="protein sequence ID" value="KAA2247318.1"/>
    <property type="molecule type" value="Genomic_DNA"/>
</dbReference>